<protein>
    <submittedName>
        <fullName evidence="1">Uncharacterized protein</fullName>
    </submittedName>
</protein>
<evidence type="ECO:0000313" key="2">
    <source>
        <dbReference type="Proteomes" id="UP001497680"/>
    </source>
</evidence>
<reference evidence="1 2" key="1">
    <citation type="journal article" date="2022" name="New Phytol.">
        <title>Ecological generalism drives hyperdiversity of secondary metabolite gene clusters in xylarialean endophytes.</title>
        <authorList>
            <person name="Franco M.E.E."/>
            <person name="Wisecaver J.H."/>
            <person name="Arnold A.E."/>
            <person name="Ju Y.M."/>
            <person name="Slot J.C."/>
            <person name="Ahrendt S."/>
            <person name="Moore L.P."/>
            <person name="Eastman K.E."/>
            <person name="Scott K."/>
            <person name="Konkel Z."/>
            <person name="Mondo S.J."/>
            <person name="Kuo A."/>
            <person name="Hayes R.D."/>
            <person name="Haridas S."/>
            <person name="Andreopoulos B."/>
            <person name="Riley R."/>
            <person name="LaButti K."/>
            <person name="Pangilinan J."/>
            <person name="Lipzen A."/>
            <person name="Amirebrahimi M."/>
            <person name="Yan J."/>
            <person name="Adam C."/>
            <person name="Keymanesh K."/>
            <person name="Ng V."/>
            <person name="Louie K."/>
            <person name="Northen T."/>
            <person name="Drula E."/>
            <person name="Henrissat B."/>
            <person name="Hsieh H.M."/>
            <person name="Youens-Clark K."/>
            <person name="Lutzoni F."/>
            <person name="Miadlikowska J."/>
            <person name="Eastwood D.C."/>
            <person name="Hamelin R.C."/>
            <person name="Grigoriev I.V."/>
            <person name="U'Ren J.M."/>
        </authorList>
    </citation>
    <scope>NUCLEOTIDE SEQUENCE [LARGE SCALE GENOMIC DNA]</scope>
    <source>
        <strain evidence="1 2">ER1909</strain>
    </source>
</reference>
<evidence type="ECO:0000313" key="1">
    <source>
        <dbReference type="EMBL" id="KAI6081170.1"/>
    </source>
</evidence>
<keyword evidence="2" id="KW-1185">Reference proteome</keyword>
<name>A0ACC0CLH6_9PEZI</name>
<proteinExistence type="predicted"/>
<accession>A0ACC0CLH6</accession>
<gene>
    <name evidence="1" type="ORF">F4821DRAFT_265185</name>
</gene>
<sequence>MLTLALRQEMAAELGLPLALLLQPATSQPSQPQFLVSIDDRERQHRKLVKRSALIHECQRIVDCTGPSDHRFRECCLAESFLYASASFDGVGDNNEVVRPDVATSILAAVRAWRIRSRAAGKEARGRGAATSREGVICSSYGFSLDFLGDLNATSNIGRASGHAPLWPRRQRSWPLFGDP</sequence>
<dbReference type="Proteomes" id="UP001497680">
    <property type="component" value="Unassembled WGS sequence"/>
</dbReference>
<comment type="caution">
    <text evidence="1">The sequence shown here is derived from an EMBL/GenBank/DDBJ whole genome shotgun (WGS) entry which is preliminary data.</text>
</comment>
<organism evidence="1 2">
    <name type="scientific">Hypoxylon rubiginosum</name>
    <dbReference type="NCBI Taxonomy" id="110542"/>
    <lineage>
        <taxon>Eukaryota</taxon>
        <taxon>Fungi</taxon>
        <taxon>Dikarya</taxon>
        <taxon>Ascomycota</taxon>
        <taxon>Pezizomycotina</taxon>
        <taxon>Sordariomycetes</taxon>
        <taxon>Xylariomycetidae</taxon>
        <taxon>Xylariales</taxon>
        <taxon>Hypoxylaceae</taxon>
        <taxon>Hypoxylon</taxon>
    </lineage>
</organism>
<dbReference type="EMBL" id="MU394405">
    <property type="protein sequence ID" value="KAI6081170.1"/>
    <property type="molecule type" value="Genomic_DNA"/>
</dbReference>